<reference evidence="1" key="2">
    <citation type="submission" date="2022-10" db="EMBL/GenBank/DDBJ databases">
        <authorList>
            <consortium name="ENA_rothamsted_submissions"/>
            <consortium name="culmorum"/>
            <person name="King R."/>
        </authorList>
    </citation>
    <scope>NUCLEOTIDE SEQUENCE</scope>
</reference>
<keyword evidence="2" id="KW-1185">Reference proteome</keyword>
<accession>A0A9N9RKU1</accession>
<organism evidence="1 2">
    <name type="scientific">Chironomus riparius</name>
    <dbReference type="NCBI Taxonomy" id="315576"/>
    <lineage>
        <taxon>Eukaryota</taxon>
        <taxon>Metazoa</taxon>
        <taxon>Ecdysozoa</taxon>
        <taxon>Arthropoda</taxon>
        <taxon>Hexapoda</taxon>
        <taxon>Insecta</taxon>
        <taxon>Pterygota</taxon>
        <taxon>Neoptera</taxon>
        <taxon>Endopterygota</taxon>
        <taxon>Diptera</taxon>
        <taxon>Nematocera</taxon>
        <taxon>Chironomoidea</taxon>
        <taxon>Chironomidae</taxon>
        <taxon>Chironominae</taxon>
        <taxon>Chironomus</taxon>
    </lineage>
</organism>
<dbReference type="InterPro" id="IPR053218">
    <property type="entry name" value="Pathogen-related_defense"/>
</dbReference>
<sequence length="222" mass="25735">MSLPDFMTDPNAVLNDKDHEWRYKVVPDYSKANALYEEEKTVEHEEGSLEWLVSNLVKNWEKEMSHKVRADQIRTINKDKYRFSCNGKEWKNIDQMLELGTYNALIGDRDSYKASELDFNDSHKLFKRALRVFSWECIKVYSGPPVVAFKWRHWGLNNGDVTLETKSGTKYESVASNKVLELYGVSVAKVNDKFQIEDLEVFYDPSDSVDPLFKKAGGCPMK</sequence>
<evidence type="ECO:0008006" key="3">
    <source>
        <dbReference type="Google" id="ProtNLM"/>
    </source>
</evidence>
<dbReference type="AlphaFoldDB" id="A0A9N9RKU1"/>
<dbReference type="Proteomes" id="UP001153620">
    <property type="component" value="Chromosome 1"/>
</dbReference>
<dbReference type="EMBL" id="OU895877">
    <property type="protein sequence ID" value="CAG9798511.1"/>
    <property type="molecule type" value="Genomic_DNA"/>
</dbReference>
<name>A0A9N9RKU1_9DIPT</name>
<dbReference type="PANTHER" id="PTHR31723:SF10">
    <property type="entry name" value="PATHOGEN-RELATED PROTEIN"/>
    <property type="match status" value="1"/>
</dbReference>
<reference evidence="1" key="1">
    <citation type="submission" date="2022-01" db="EMBL/GenBank/DDBJ databases">
        <authorList>
            <person name="King R."/>
        </authorList>
    </citation>
    <scope>NUCLEOTIDE SEQUENCE</scope>
</reference>
<evidence type="ECO:0000313" key="2">
    <source>
        <dbReference type="Proteomes" id="UP001153620"/>
    </source>
</evidence>
<dbReference type="PANTHER" id="PTHR31723">
    <property type="entry name" value="PATHOGENESIS-RELATED FAMILY PROTEIN"/>
    <property type="match status" value="1"/>
</dbReference>
<proteinExistence type="predicted"/>
<evidence type="ECO:0000313" key="1">
    <source>
        <dbReference type="EMBL" id="CAG9798511.1"/>
    </source>
</evidence>
<protein>
    <recommendedName>
        <fullName evidence="3">Pathogen-related protein</fullName>
    </recommendedName>
</protein>
<dbReference type="OrthoDB" id="65445at2759"/>
<gene>
    <name evidence="1" type="ORF">CHIRRI_LOCUS1493</name>
</gene>